<evidence type="ECO:0000313" key="6">
    <source>
        <dbReference type="EMBL" id="KKK90680.1"/>
    </source>
</evidence>
<accession>A0A0F8ZXU7</accession>
<keyword evidence="3" id="KW-0547">Nucleotide-binding</keyword>
<dbReference type="Pfam" id="PF08352">
    <property type="entry name" value="oligo_HPY"/>
    <property type="match status" value="1"/>
</dbReference>
<evidence type="ECO:0000256" key="3">
    <source>
        <dbReference type="ARBA" id="ARBA00022741"/>
    </source>
</evidence>
<evidence type="ECO:0000259" key="5">
    <source>
        <dbReference type="PROSITE" id="PS50893"/>
    </source>
</evidence>
<dbReference type="PANTHER" id="PTHR43776:SF7">
    <property type="entry name" value="D,D-DIPEPTIDE TRANSPORT ATP-BINDING PROTEIN DDPF-RELATED"/>
    <property type="match status" value="1"/>
</dbReference>
<dbReference type="PANTHER" id="PTHR43776">
    <property type="entry name" value="TRANSPORT ATP-BINDING PROTEIN"/>
    <property type="match status" value="1"/>
</dbReference>
<dbReference type="InterPro" id="IPR027417">
    <property type="entry name" value="P-loop_NTPase"/>
</dbReference>
<keyword evidence="2" id="KW-0813">Transport</keyword>
<feature type="non-terminal residue" evidence="6">
    <location>
        <position position="1"/>
    </location>
</feature>
<feature type="domain" description="ABC transporter" evidence="5">
    <location>
        <begin position="1"/>
        <end position="230"/>
    </location>
</feature>
<dbReference type="GO" id="GO:0015833">
    <property type="term" value="P:peptide transport"/>
    <property type="evidence" value="ECO:0007669"/>
    <property type="project" value="InterPro"/>
</dbReference>
<evidence type="ECO:0000256" key="4">
    <source>
        <dbReference type="ARBA" id="ARBA00022840"/>
    </source>
</evidence>
<reference evidence="6" key="1">
    <citation type="journal article" date="2015" name="Nature">
        <title>Complex archaea that bridge the gap between prokaryotes and eukaryotes.</title>
        <authorList>
            <person name="Spang A."/>
            <person name="Saw J.H."/>
            <person name="Jorgensen S.L."/>
            <person name="Zaremba-Niedzwiedzka K."/>
            <person name="Martijn J."/>
            <person name="Lind A.E."/>
            <person name="van Eijk R."/>
            <person name="Schleper C."/>
            <person name="Guy L."/>
            <person name="Ettema T.J."/>
        </authorList>
    </citation>
    <scope>NUCLEOTIDE SEQUENCE</scope>
</reference>
<dbReference type="Gene3D" id="3.40.50.300">
    <property type="entry name" value="P-loop containing nucleotide triphosphate hydrolases"/>
    <property type="match status" value="1"/>
</dbReference>
<protein>
    <recommendedName>
        <fullName evidence="5">ABC transporter domain-containing protein</fullName>
    </recommendedName>
</protein>
<dbReference type="InterPro" id="IPR003593">
    <property type="entry name" value="AAA+_ATPase"/>
</dbReference>
<dbReference type="InterPro" id="IPR003439">
    <property type="entry name" value="ABC_transporter-like_ATP-bd"/>
</dbReference>
<dbReference type="EMBL" id="LAZR01048988">
    <property type="protein sequence ID" value="KKK90680.1"/>
    <property type="molecule type" value="Genomic_DNA"/>
</dbReference>
<dbReference type="GO" id="GO:0055085">
    <property type="term" value="P:transmembrane transport"/>
    <property type="evidence" value="ECO:0007669"/>
    <property type="project" value="UniProtKB-ARBA"/>
</dbReference>
<dbReference type="PROSITE" id="PS50893">
    <property type="entry name" value="ABC_TRANSPORTER_2"/>
    <property type="match status" value="1"/>
</dbReference>
<dbReference type="CDD" id="cd03257">
    <property type="entry name" value="ABC_NikE_OppD_transporters"/>
    <property type="match status" value="1"/>
</dbReference>
<proteinExistence type="inferred from homology"/>
<comment type="similarity">
    <text evidence="1">Belongs to the ABC transporter superfamily.</text>
</comment>
<gene>
    <name evidence="6" type="ORF">LCGC14_2720590</name>
</gene>
<dbReference type="SUPFAM" id="SSF52540">
    <property type="entry name" value="P-loop containing nucleoside triphosphate hydrolases"/>
    <property type="match status" value="1"/>
</dbReference>
<dbReference type="AlphaFoldDB" id="A0A0F8ZXU7"/>
<comment type="caution">
    <text evidence="6">The sequence shown here is derived from an EMBL/GenBank/DDBJ whole genome shotgun (WGS) entry which is preliminary data.</text>
</comment>
<dbReference type="NCBIfam" id="TIGR01727">
    <property type="entry name" value="oligo_HPY"/>
    <property type="match status" value="1"/>
</dbReference>
<organism evidence="6">
    <name type="scientific">marine sediment metagenome</name>
    <dbReference type="NCBI Taxonomy" id="412755"/>
    <lineage>
        <taxon>unclassified sequences</taxon>
        <taxon>metagenomes</taxon>
        <taxon>ecological metagenomes</taxon>
    </lineage>
</organism>
<dbReference type="InterPro" id="IPR013563">
    <property type="entry name" value="Oligopep_ABC_C"/>
</dbReference>
<sequence length="313" mass="34975">AVDDVTFSVTSGGTLGLVGESGSGKTTVGRCIVRLYDPTDGRVEFCVNGEMKNLIDLGKKELKEVRKSIQMLFQDPFSSLNSRLRIKDIITEPLVIHEIGTPKERLERAKELLETVWITADNMNKFPHQFSGGMKQRSVIAMALLLEPDLIIADEPTTALDVLVQDQIILKIKELLSRLNNAMILITHDIAVVAETCERMVIMYAGKIMEYADTDAIFYHPYHPYTLGLQNAFPSVMGTRRELISIPGFPPSLIDPPPGCLFAERCPFAEPLCREQTPALEEVEPAHFSACHRASAVEEIRAKSREEGTWYNE</sequence>
<dbReference type="SMART" id="SM00382">
    <property type="entry name" value="AAA"/>
    <property type="match status" value="1"/>
</dbReference>
<evidence type="ECO:0000256" key="2">
    <source>
        <dbReference type="ARBA" id="ARBA00022448"/>
    </source>
</evidence>
<dbReference type="Pfam" id="PF00005">
    <property type="entry name" value="ABC_tran"/>
    <property type="match status" value="1"/>
</dbReference>
<evidence type="ECO:0000256" key="1">
    <source>
        <dbReference type="ARBA" id="ARBA00005417"/>
    </source>
</evidence>
<keyword evidence="4" id="KW-0067">ATP-binding</keyword>
<dbReference type="InterPro" id="IPR050319">
    <property type="entry name" value="ABC_transp_ATP-bind"/>
</dbReference>
<dbReference type="GO" id="GO:0016887">
    <property type="term" value="F:ATP hydrolysis activity"/>
    <property type="evidence" value="ECO:0007669"/>
    <property type="project" value="InterPro"/>
</dbReference>
<name>A0A0F8ZXU7_9ZZZZ</name>
<dbReference type="GO" id="GO:0005524">
    <property type="term" value="F:ATP binding"/>
    <property type="evidence" value="ECO:0007669"/>
    <property type="project" value="UniProtKB-KW"/>
</dbReference>
<dbReference type="FunFam" id="3.40.50.300:FF:000016">
    <property type="entry name" value="Oligopeptide ABC transporter ATP-binding component"/>
    <property type="match status" value="1"/>
</dbReference>